<proteinExistence type="predicted"/>
<evidence type="ECO:0000313" key="1">
    <source>
        <dbReference type="EMBL" id="CAG7652137.1"/>
    </source>
</evidence>
<dbReference type="AlphaFoldDB" id="A0A916K800"/>
<gene>
    <name evidence="1" type="ORF">PAESOLCIP111_06465</name>
</gene>
<dbReference type="EMBL" id="CAJVAS010000067">
    <property type="protein sequence ID" value="CAG7652137.1"/>
    <property type="molecule type" value="Genomic_DNA"/>
</dbReference>
<protein>
    <submittedName>
        <fullName evidence="1">Uncharacterized protein</fullName>
    </submittedName>
</protein>
<evidence type="ECO:0000313" key="2">
    <source>
        <dbReference type="Proteomes" id="UP000693672"/>
    </source>
</evidence>
<sequence length="78" mass="8697">MSGSSFEIKPIDYIAFAFEANGNLTLYRKTDSSVIMIAHDHGFEHITRLEGYPEYRSTPLTTVPNLSLGSRTSLSKKS</sequence>
<dbReference type="Proteomes" id="UP000693672">
    <property type="component" value="Unassembled WGS sequence"/>
</dbReference>
<accession>A0A916K800</accession>
<organism evidence="1 2">
    <name type="scientific">Paenibacillus solanacearum</name>
    <dbReference type="NCBI Taxonomy" id="2048548"/>
    <lineage>
        <taxon>Bacteria</taxon>
        <taxon>Bacillati</taxon>
        <taxon>Bacillota</taxon>
        <taxon>Bacilli</taxon>
        <taxon>Bacillales</taxon>
        <taxon>Paenibacillaceae</taxon>
        <taxon>Paenibacillus</taxon>
    </lineage>
</organism>
<comment type="caution">
    <text evidence="1">The sequence shown here is derived from an EMBL/GenBank/DDBJ whole genome shotgun (WGS) entry which is preliminary data.</text>
</comment>
<name>A0A916K800_9BACL</name>
<reference evidence="1" key="1">
    <citation type="submission" date="2021-06" db="EMBL/GenBank/DDBJ databases">
        <authorList>
            <person name="Criscuolo A."/>
        </authorList>
    </citation>
    <scope>NUCLEOTIDE SEQUENCE</scope>
    <source>
        <strain evidence="1">CIP111600</strain>
    </source>
</reference>
<keyword evidence="2" id="KW-1185">Reference proteome</keyword>